<accession>A0A3B0WNU7</accession>
<feature type="domain" description="Thioredoxin" evidence="8">
    <location>
        <begin position="38"/>
        <end position="175"/>
    </location>
</feature>
<dbReference type="PIRSF" id="PIRSF001488">
    <property type="entry name" value="Tdi_protein"/>
    <property type="match status" value="1"/>
</dbReference>
<evidence type="ECO:0000313" key="9">
    <source>
        <dbReference type="EMBL" id="VAW57655.1"/>
    </source>
</evidence>
<comment type="similarity">
    <text evidence="2">Belongs to the thioredoxin family. DsbA subfamily.</text>
</comment>
<dbReference type="InterPro" id="IPR036249">
    <property type="entry name" value="Thioredoxin-like_sf"/>
</dbReference>
<proteinExistence type="inferred from homology"/>
<evidence type="ECO:0000259" key="8">
    <source>
        <dbReference type="PROSITE" id="PS51352"/>
    </source>
</evidence>
<dbReference type="PROSITE" id="PS51257">
    <property type="entry name" value="PROKAR_LIPOPROTEIN"/>
    <property type="match status" value="1"/>
</dbReference>
<name>A0A3B0WNU7_9ZZZZ</name>
<dbReference type="PANTHER" id="PTHR35891">
    <property type="entry name" value="THIOL:DISULFIDE INTERCHANGE PROTEIN DSBA"/>
    <property type="match status" value="1"/>
</dbReference>
<reference evidence="9" key="1">
    <citation type="submission" date="2018-06" db="EMBL/GenBank/DDBJ databases">
        <authorList>
            <person name="Zhirakovskaya E."/>
        </authorList>
    </citation>
    <scope>NUCLEOTIDE SEQUENCE</scope>
</reference>
<evidence type="ECO:0000256" key="1">
    <source>
        <dbReference type="ARBA" id="ARBA00004418"/>
    </source>
</evidence>
<dbReference type="Gene3D" id="3.40.30.10">
    <property type="entry name" value="Glutaredoxin"/>
    <property type="match status" value="1"/>
</dbReference>
<dbReference type="InterPro" id="IPR050824">
    <property type="entry name" value="Thiol_disulfide_DsbA"/>
</dbReference>
<dbReference type="CDD" id="cd03019">
    <property type="entry name" value="DsbA_DsbA"/>
    <property type="match status" value="1"/>
</dbReference>
<sequence>MKTDFFNMSKTLSHNLAGLAFLGAACLSVSSQAMERYSENGHYQRVVPAQTQMGIVKSKDKIDVVEFFLYSCLHCYRLEPKLAKWVEKNKDKVSFRRIPAVITPQWVALAKAYYIAEELGILDKTHDALFKAIVEDKKIYLSAFTLAEFFVDYGVDRNKFKELFNSKKIVDKVSDARILSAKYKFRGVPIVVVNDEFKTAPFYVKDQEQMIDVMDFLVVKSSIK</sequence>
<dbReference type="AlphaFoldDB" id="A0A3B0WNU7"/>
<dbReference type="PROSITE" id="PS51352">
    <property type="entry name" value="THIOREDOXIN_2"/>
    <property type="match status" value="1"/>
</dbReference>
<keyword evidence="5" id="KW-0574">Periplasm</keyword>
<dbReference type="Pfam" id="PF01323">
    <property type="entry name" value="DSBA"/>
    <property type="match status" value="1"/>
</dbReference>
<evidence type="ECO:0000256" key="4">
    <source>
        <dbReference type="ARBA" id="ARBA00022729"/>
    </source>
</evidence>
<gene>
    <name evidence="9" type="ORF">MNBD_GAMMA07-798</name>
</gene>
<keyword evidence="6" id="KW-1015">Disulfide bond</keyword>
<dbReference type="InterPro" id="IPR023205">
    <property type="entry name" value="DsbA/DsbL"/>
</dbReference>
<dbReference type="InterPro" id="IPR013766">
    <property type="entry name" value="Thioredoxin_domain"/>
</dbReference>
<organism evidence="9">
    <name type="scientific">hydrothermal vent metagenome</name>
    <dbReference type="NCBI Taxonomy" id="652676"/>
    <lineage>
        <taxon>unclassified sequences</taxon>
        <taxon>metagenomes</taxon>
        <taxon>ecological metagenomes</taxon>
    </lineage>
</organism>
<evidence type="ECO:0000256" key="5">
    <source>
        <dbReference type="ARBA" id="ARBA00022764"/>
    </source>
</evidence>
<evidence type="ECO:0000256" key="7">
    <source>
        <dbReference type="ARBA" id="ARBA00023284"/>
    </source>
</evidence>
<evidence type="ECO:0000256" key="6">
    <source>
        <dbReference type="ARBA" id="ARBA00023157"/>
    </source>
</evidence>
<comment type="subcellular location">
    <subcellularLocation>
        <location evidence="1">Periplasm</location>
    </subcellularLocation>
</comment>
<dbReference type="EMBL" id="UOFF01000434">
    <property type="protein sequence ID" value="VAW57655.1"/>
    <property type="molecule type" value="Genomic_DNA"/>
</dbReference>
<dbReference type="SUPFAM" id="SSF52833">
    <property type="entry name" value="Thioredoxin-like"/>
    <property type="match status" value="1"/>
</dbReference>
<dbReference type="PANTHER" id="PTHR35891:SF2">
    <property type="entry name" value="THIOL:DISULFIDE INTERCHANGE PROTEIN DSBA"/>
    <property type="match status" value="1"/>
</dbReference>
<keyword evidence="7" id="KW-0676">Redox-active center</keyword>
<evidence type="ECO:0000256" key="3">
    <source>
        <dbReference type="ARBA" id="ARBA00013831"/>
    </source>
</evidence>
<dbReference type="InterPro" id="IPR001853">
    <property type="entry name" value="DSBA-like_thioredoxin_dom"/>
</dbReference>
<dbReference type="GO" id="GO:0042597">
    <property type="term" value="C:periplasmic space"/>
    <property type="evidence" value="ECO:0007669"/>
    <property type="project" value="UniProtKB-SubCell"/>
</dbReference>
<evidence type="ECO:0000256" key="2">
    <source>
        <dbReference type="ARBA" id="ARBA00005791"/>
    </source>
</evidence>
<protein>
    <recommendedName>
        <fullName evidence="3">Thiol:disulfide interchange protein DsbA</fullName>
    </recommendedName>
</protein>
<dbReference type="GO" id="GO:0016491">
    <property type="term" value="F:oxidoreductase activity"/>
    <property type="evidence" value="ECO:0007669"/>
    <property type="project" value="InterPro"/>
</dbReference>
<keyword evidence="4" id="KW-0732">Signal</keyword>